<name>A0ACC2DU42_DIPCM</name>
<evidence type="ECO:0000313" key="1">
    <source>
        <dbReference type="EMBL" id="KAJ7557763.1"/>
    </source>
</evidence>
<protein>
    <submittedName>
        <fullName evidence="1">Uncharacterized protein</fullName>
    </submittedName>
</protein>
<gene>
    <name evidence="1" type="ORF">O6H91_04G008500</name>
</gene>
<accession>A0ACC2DU42</accession>
<comment type="caution">
    <text evidence="1">The sequence shown here is derived from an EMBL/GenBank/DDBJ whole genome shotgun (WGS) entry which is preliminary data.</text>
</comment>
<reference evidence="2" key="1">
    <citation type="journal article" date="2024" name="Proc. Natl. Acad. Sci. U.S.A.">
        <title>Extraordinary preservation of gene collinearity over three hundred million years revealed in homosporous lycophytes.</title>
        <authorList>
            <person name="Li C."/>
            <person name="Wickell D."/>
            <person name="Kuo L.Y."/>
            <person name="Chen X."/>
            <person name="Nie B."/>
            <person name="Liao X."/>
            <person name="Peng D."/>
            <person name="Ji J."/>
            <person name="Jenkins J."/>
            <person name="Williams M."/>
            <person name="Shu S."/>
            <person name="Plott C."/>
            <person name="Barry K."/>
            <person name="Rajasekar S."/>
            <person name="Grimwood J."/>
            <person name="Han X."/>
            <person name="Sun S."/>
            <person name="Hou Z."/>
            <person name="He W."/>
            <person name="Dai G."/>
            <person name="Sun C."/>
            <person name="Schmutz J."/>
            <person name="Leebens-Mack J.H."/>
            <person name="Li F.W."/>
            <person name="Wang L."/>
        </authorList>
    </citation>
    <scope>NUCLEOTIDE SEQUENCE [LARGE SCALE GENOMIC DNA]</scope>
    <source>
        <strain evidence="2">cv. PW_Plant_1</strain>
    </source>
</reference>
<evidence type="ECO:0000313" key="2">
    <source>
        <dbReference type="Proteomes" id="UP001162992"/>
    </source>
</evidence>
<organism evidence="1 2">
    <name type="scientific">Diphasiastrum complanatum</name>
    <name type="common">Issler's clubmoss</name>
    <name type="synonym">Lycopodium complanatum</name>
    <dbReference type="NCBI Taxonomy" id="34168"/>
    <lineage>
        <taxon>Eukaryota</taxon>
        <taxon>Viridiplantae</taxon>
        <taxon>Streptophyta</taxon>
        <taxon>Embryophyta</taxon>
        <taxon>Tracheophyta</taxon>
        <taxon>Lycopodiopsida</taxon>
        <taxon>Lycopodiales</taxon>
        <taxon>Lycopodiaceae</taxon>
        <taxon>Lycopodioideae</taxon>
        <taxon>Diphasiastrum</taxon>
    </lineage>
</organism>
<sequence>MVSAFKYIKNFSILNVESISLPVHLSLPFFPAKFKCLLFGLLSSLGEVLNIVFFLNFSPHLKACILWKLVDELPSLLSIFYGEVYFEQHVHFALLPPLCKSCLSLSHCSCARASC</sequence>
<dbReference type="Proteomes" id="UP001162992">
    <property type="component" value="Chromosome 4"/>
</dbReference>
<proteinExistence type="predicted"/>
<dbReference type="EMBL" id="CM055095">
    <property type="protein sequence ID" value="KAJ7557763.1"/>
    <property type="molecule type" value="Genomic_DNA"/>
</dbReference>
<keyword evidence="2" id="KW-1185">Reference proteome</keyword>